<dbReference type="EMBL" id="CWGI01000001">
    <property type="protein sequence ID" value="CRX37348.1"/>
    <property type="molecule type" value="Genomic_DNA"/>
</dbReference>
<dbReference type="AlphaFoldDB" id="A0A0G7ZNL9"/>
<reference evidence="2" key="1">
    <citation type="submission" date="2015-05" db="EMBL/GenBank/DDBJ databases">
        <authorList>
            <person name="Collingro A."/>
        </authorList>
    </citation>
    <scope>NUCLEOTIDE SEQUENCE [LARGE SCALE GENOMIC DNA]</scope>
    <source>
        <strain evidence="2">Ps</strain>
    </source>
</reference>
<evidence type="ECO:0000313" key="1">
    <source>
        <dbReference type="EMBL" id="CRX37348.1"/>
    </source>
</evidence>
<proteinExistence type="predicted"/>
<dbReference type="Proteomes" id="UP000242141">
    <property type="component" value="Unassembled WGS sequence"/>
</dbReference>
<organism evidence="1 2">
    <name type="scientific">Candidatus Hepatoplasma crinochetorum</name>
    <dbReference type="NCBI Taxonomy" id="295596"/>
    <lineage>
        <taxon>Bacteria</taxon>
        <taxon>Bacillati</taxon>
        <taxon>Mycoplasmatota</taxon>
        <taxon>Mollicutes</taxon>
        <taxon>Candidatus Hepatoplasmataceae</taxon>
        <taxon>Candidatus Hepatoplasma</taxon>
    </lineage>
</organism>
<keyword evidence="2" id="KW-1185">Reference proteome</keyword>
<sequence length="44" mass="5466">MKYKLVNYASSKIKRMLEEKIRKNNKLIFYISKYSFDSFIKNER</sequence>
<evidence type="ECO:0000313" key="2">
    <source>
        <dbReference type="Proteomes" id="UP000242141"/>
    </source>
</evidence>
<name>A0A0G7ZNL9_9MOLU</name>
<gene>
    <name evidence="1" type="ORF">HEPPS_05790</name>
</gene>
<protein>
    <submittedName>
        <fullName evidence="1">Uncharacterized protein</fullName>
    </submittedName>
</protein>
<accession>A0A0G7ZNL9</accession>